<reference evidence="2 3" key="1">
    <citation type="journal article" date="2019" name="Nat. Ecol. Evol.">
        <title>Megaphylogeny resolves global patterns of mushroom evolution.</title>
        <authorList>
            <person name="Varga T."/>
            <person name="Krizsan K."/>
            <person name="Foldi C."/>
            <person name="Dima B."/>
            <person name="Sanchez-Garcia M."/>
            <person name="Sanchez-Ramirez S."/>
            <person name="Szollosi G.J."/>
            <person name="Szarkandi J.G."/>
            <person name="Papp V."/>
            <person name="Albert L."/>
            <person name="Andreopoulos W."/>
            <person name="Angelini C."/>
            <person name="Antonin V."/>
            <person name="Barry K.W."/>
            <person name="Bougher N.L."/>
            <person name="Buchanan P."/>
            <person name="Buyck B."/>
            <person name="Bense V."/>
            <person name="Catcheside P."/>
            <person name="Chovatia M."/>
            <person name="Cooper J."/>
            <person name="Damon W."/>
            <person name="Desjardin D."/>
            <person name="Finy P."/>
            <person name="Geml J."/>
            <person name="Haridas S."/>
            <person name="Hughes K."/>
            <person name="Justo A."/>
            <person name="Karasinski D."/>
            <person name="Kautmanova I."/>
            <person name="Kiss B."/>
            <person name="Kocsube S."/>
            <person name="Kotiranta H."/>
            <person name="LaButti K.M."/>
            <person name="Lechner B.E."/>
            <person name="Liimatainen K."/>
            <person name="Lipzen A."/>
            <person name="Lukacs Z."/>
            <person name="Mihaltcheva S."/>
            <person name="Morgado L.N."/>
            <person name="Niskanen T."/>
            <person name="Noordeloos M.E."/>
            <person name="Ohm R.A."/>
            <person name="Ortiz-Santana B."/>
            <person name="Ovrebo C."/>
            <person name="Racz N."/>
            <person name="Riley R."/>
            <person name="Savchenko A."/>
            <person name="Shiryaev A."/>
            <person name="Soop K."/>
            <person name="Spirin V."/>
            <person name="Szebenyi C."/>
            <person name="Tomsovsky M."/>
            <person name="Tulloss R.E."/>
            <person name="Uehling J."/>
            <person name="Grigoriev I.V."/>
            <person name="Vagvolgyi C."/>
            <person name="Papp T."/>
            <person name="Martin F.M."/>
            <person name="Miettinen O."/>
            <person name="Hibbett D.S."/>
            <person name="Nagy L.G."/>
        </authorList>
    </citation>
    <scope>NUCLEOTIDE SEQUENCE [LARGE SCALE GENOMIC DNA]</scope>
    <source>
        <strain evidence="2 3">CBS 166.37</strain>
    </source>
</reference>
<evidence type="ECO:0000256" key="1">
    <source>
        <dbReference type="SAM" id="MobiDB-lite"/>
    </source>
</evidence>
<name>A0A5C3LIR5_9AGAR</name>
<dbReference type="Proteomes" id="UP000308652">
    <property type="component" value="Unassembled WGS sequence"/>
</dbReference>
<dbReference type="STRING" id="68775.A0A5C3LIR5"/>
<dbReference type="OrthoDB" id="3199698at2759"/>
<dbReference type="Pfam" id="PF18759">
    <property type="entry name" value="Plavaka"/>
    <property type="match status" value="1"/>
</dbReference>
<feature type="compositionally biased region" description="Acidic residues" evidence="1">
    <location>
        <begin position="595"/>
        <end position="606"/>
    </location>
</feature>
<evidence type="ECO:0000313" key="3">
    <source>
        <dbReference type="Proteomes" id="UP000308652"/>
    </source>
</evidence>
<organism evidence="2 3">
    <name type="scientific">Crucibulum laeve</name>
    <dbReference type="NCBI Taxonomy" id="68775"/>
    <lineage>
        <taxon>Eukaryota</taxon>
        <taxon>Fungi</taxon>
        <taxon>Dikarya</taxon>
        <taxon>Basidiomycota</taxon>
        <taxon>Agaricomycotina</taxon>
        <taxon>Agaricomycetes</taxon>
        <taxon>Agaricomycetidae</taxon>
        <taxon>Agaricales</taxon>
        <taxon>Agaricineae</taxon>
        <taxon>Nidulariaceae</taxon>
        <taxon>Crucibulum</taxon>
    </lineage>
</organism>
<dbReference type="InterPro" id="IPR041078">
    <property type="entry name" value="Plavaka"/>
</dbReference>
<dbReference type="AlphaFoldDB" id="A0A5C3LIR5"/>
<keyword evidence="3" id="KW-1185">Reference proteome</keyword>
<evidence type="ECO:0000313" key="2">
    <source>
        <dbReference type="EMBL" id="TFK32680.1"/>
    </source>
</evidence>
<dbReference type="EMBL" id="ML213667">
    <property type="protein sequence ID" value="TFK32680.1"/>
    <property type="molecule type" value="Genomic_DNA"/>
</dbReference>
<sequence length="792" mass="89634">MNIPPEYKKFTCITHPHLNANGSFLHNPISQPPPISPPGFDSQNPWAPFSNRLEHDWAHYHYIQLQSSVEDIAQGLDLWHAVVITHASKPDHNIDVPWRTAADLYETIDAIQIGAVGWKTFKFHYSGPKPPTPPQWMENTYKLNARDVLAVVEQQMASSEFNSQFEYTPYQEYNSNGDHIYSHLMSGYWANHEADTISQDESTHGAMLVGIVSGSDKTTVSVVTGHQEYHPVYASAANISNTAWHEHGNAVVPVAFLPIPKTSKCQQKKPEFQRFCQQLYHACLEIVFAMLKPYLGFLGSYIADYPEQVWLSAVVSNWCPKCNAHPENLDGPGSHCCSHEKTDFLIKQFDTGVLWDEFGIQNDVVPFTHGFPCADIHELMAPDLLHQLIKGTFKDHLVEWVIQYLHITHDKTLALEIIEDIDHHILAVPPFPGLCQFPDGHDYTQWTGDDSKALMKVFVAAITGYLPSAMVCCITTFMDACYIACHNAITSLALKHFKECVDSFHHLCTIIIATGVRATISLPHQHALKHFHYAIQLFGSPNGLCSLITESKHIKAVREPCFFLIWHMLIGSTTSYMAGVRAGHDSETHPMVSEDTLDDEPDDEVTEPGNPSEALFDVKLASKPEPGYPHDLECLATSFAIWQFLYCYTHPGQQPLQSLEECPQFDSKIKVYHSAISIFYAPSDLSEVIRSNPSFCGNARMRGMEISQVLLFFSFTYCQKSMLCALVNWFVYNDKPDPDTGMWVVELECDCQGLPTLQVPNDFNYHDALNRFNCFFINHFIDHHAHEFLHNY</sequence>
<gene>
    <name evidence="2" type="ORF">BDQ12DRAFT_701098</name>
</gene>
<feature type="region of interest" description="Disordered" evidence="1">
    <location>
        <begin position="587"/>
        <end position="610"/>
    </location>
</feature>
<proteinExistence type="predicted"/>
<protein>
    <submittedName>
        <fullName evidence="2">Uncharacterized protein</fullName>
    </submittedName>
</protein>
<accession>A0A5C3LIR5</accession>